<dbReference type="SUPFAM" id="SSF90250">
    <property type="entry name" value="Troponin coil-coiled subunits"/>
    <property type="match status" value="1"/>
</dbReference>
<name>A0A183CZZ7_9BILA</name>
<reference evidence="2" key="1">
    <citation type="submission" date="2016-06" db="UniProtKB">
        <authorList>
            <consortium name="WormBaseParasite"/>
        </authorList>
    </citation>
    <scope>IDENTIFICATION</scope>
</reference>
<evidence type="ECO:0000256" key="1">
    <source>
        <dbReference type="SAM" id="MobiDB-lite"/>
    </source>
</evidence>
<evidence type="ECO:0000313" key="2">
    <source>
        <dbReference type="WBParaSite" id="GPUH_0000204301-mRNA-1"/>
    </source>
</evidence>
<proteinExistence type="predicted"/>
<dbReference type="AlphaFoldDB" id="A0A183CZZ7"/>
<feature type="compositionally biased region" description="Basic and acidic residues" evidence="1">
    <location>
        <begin position="1"/>
        <end position="56"/>
    </location>
</feature>
<dbReference type="GO" id="GO:0006937">
    <property type="term" value="P:regulation of muscle contraction"/>
    <property type="evidence" value="ECO:0007669"/>
    <property type="project" value="InterPro"/>
</dbReference>
<organism evidence="2">
    <name type="scientific">Gongylonema pulchrum</name>
    <dbReference type="NCBI Taxonomy" id="637853"/>
    <lineage>
        <taxon>Eukaryota</taxon>
        <taxon>Metazoa</taxon>
        <taxon>Ecdysozoa</taxon>
        <taxon>Nematoda</taxon>
        <taxon>Chromadorea</taxon>
        <taxon>Rhabditida</taxon>
        <taxon>Spirurina</taxon>
        <taxon>Spiruromorpha</taxon>
        <taxon>Spiruroidea</taxon>
        <taxon>Gongylonematidae</taxon>
        <taxon>Gongylonema</taxon>
    </lineage>
</organism>
<accession>A0A183CZZ7</accession>
<dbReference type="GO" id="GO:0005861">
    <property type="term" value="C:troponin complex"/>
    <property type="evidence" value="ECO:0007669"/>
    <property type="project" value="InterPro"/>
</dbReference>
<dbReference type="PANTHER" id="PTHR11521">
    <property type="entry name" value="TROPONIN T"/>
    <property type="match status" value="1"/>
</dbReference>
<dbReference type="InterPro" id="IPR027707">
    <property type="entry name" value="TNNT"/>
</dbReference>
<dbReference type="GO" id="GO:0006936">
    <property type="term" value="P:muscle contraction"/>
    <property type="evidence" value="ECO:0007669"/>
    <property type="project" value="TreeGrafter"/>
</dbReference>
<dbReference type="GO" id="GO:0045214">
    <property type="term" value="P:sarcomere organization"/>
    <property type="evidence" value="ECO:0007669"/>
    <property type="project" value="TreeGrafter"/>
</dbReference>
<dbReference type="GO" id="GO:0005523">
    <property type="term" value="F:tropomyosin binding"/>
    <property type="evidence" value="ECO:0007669"/>
    <property type="project" value="TreeGrafter"/>
</dbReference>
<dbReference type="Gene3D" id="1.20.5.350">
    <property type="match status" value="1"/>
</dbReference>
<feature type="region of interest" description="Disordered" evidence="1">
    <location>
        <begin position="82"/>
        <end position="104"/>
    </location>
</feature>
<feature type="region of interest" description="Disordered" evidence="1">
    <location>
        <begin position="1"/>
        <end position="59"/>
    </location>
</feature>
<dbReference type="InterPro" id="IPR038077">
    <property type="entry name" value="Troponin_sf"/>
</dbReference>
<dbReference type="WBParaSite" id="GPUH_0000204301-mRNA-1">
    <property type="protein sequence ID" value="GPUH_0000204301-mRNA-1"/>
    <property type="gene ID" value="GPUH_0000204301"/>
</dbReference>
<protein>
    <submittedName>
        <fullName evidence="2">Troponin T</fullName>
    </submittedName>
</protein>
<sequence>LQSLREKQERRRREREQEEKELAEKMRLAEEKRRQEEEESKIRMEAQKQKREEERRKKQAMLADSLAGIVSLNSNIPNFILQKQEKQERNGKASMKNGKSKEEKEEAKRAYMALISQKPVVSQLLTNDLKIKIQQLHAHICKLEAVKYDLEKRHERQLYDVSEFPTVEKPPPIVHGTARPPPEWGRTENEELEQLRKIIEPHKYVEQVKVENARPPIEPIPLSVPGLQG</sequence>
<dbReference type="PANTHER" id="PTHR11521:SF1">
    <property type="entry name" value="TROPONIN T, SKELETAL MUSCLE"/>
    <property type="match status" value="1"/>
</dbReference>